<dbReference type="InterPro" id="IPR004155">
    <property type="entry name" value="PBS_lyase_HEAT"/>
</dbReference>
<reference evidence="1 2" key="1">
    <citation type="submission" date="2022-10" db="EMBL/GenBank/DDBJ databases">
        <title>Luteolibacter arcticus strain CCTCC AB 2014275, whole genome shotgun sequencing project.</title>
        <authorList>
            <person name="Zhao G."/>
            <person name="Shen L."/>
        </authorList>
    </citation>
    <scope>NUCLEOTIDE SEQUENCE [LARGE SCALE GENOMIC DNA]</scope>
    <source>
        <strain evidence="1 2">CCTCC AB 2014275</strain>
    </source>
</reference>
<dbReference type="InterPro" id="IPR011989">
    <property type="entry name" value="ARM-like"/>
</dbReference>
<proteinExistence type="predicted"/>
<dbReference type="SUPFAM" id="SSF48371">
    <property type="entry name" value="ARM repeat"/>
    <property type="match status" value="1"/>
</dbReference>
<dbReference type="Pfam" id="PF13646">
    <property type="entry name" value="HEAT_2"/>
    <property type="match status" value="1"/>
</dbReference>
<comment type="caution">
    <text evidence="1">The sequence shown here is derived from an EMBL/GenBank/DDBJ whole genome shotgun (WGS) entry which is preliminary data.</text>
</comment>
<dbReference type="SMART" id="SM00567">
    <property type="entry name" value="EZ_HEAT"/>
    <property type="match status" value="3"/>
</dbReference>
<dbReference type="Proteomes" id="UP001320876">
    <property type="component" value="Unassembled WGS sequence"/>
</dbReference>
<organism evidence="1 2">
    <name type="scientific">Luteolibacter arcticus</name>
    <dbReference type="NCBI Taxonomy" id="1581411"/>
    <lineage>
        <taxon>Bacteria</taxon>
        <taxon>Pseudomonadati</taxon>
        <taxon>Verrucomicrobiota</taxon>
        <taxon>Verrucomicrobiia</taxon>
        <taxon>Verrucomicrobiales</taxon>
        <taxon>Verrucomicrobiaceae</taxon>
        <taxon>Luteolibacter</taxon>
    </lineage>
</organism>
<accession>A0ABT3GDH3</accession>
<dbReference type="EMBL" id="JAPDDT010000001">
    <property type="protein sequence ID" value="MCW1921675.1"/>
    <property type="molecule type" value="Genomic_DNA"/>
</dbReference>
<dbReference type="RefSeq" id="WP_264485784.1">
    <property type="nucleotide sequence ID" value="NZ_JAPDDT010000001.1"/>
</dbReference>
<dbReference type="Gene3D" id="1.25.10.10">
    <property type="entry name" value="Leucine-rich Repeat Variant"/>
    <property type="match status" value="1"/>
</dbReference>
<evidence type="ECO:0000313" key="2">
    <source>
        <dbReference type="Proteomes" id="UP001320876"/>
    </source>
</evidence>
<dbReference type="InterPro" id="IPR016024">
    <property type="entry name" value="ARM-type_fold"/>
</dbReference>
<keyword evidence="2" id="KW-1185">Reference proteome</keyword>
<gene>
    <name evidence="1" type="ORF">OKA05_03865</name>
</gene>
<evidence type="ECO:0000313" key="1">
    <source>
        <dbReference type="EMBL" id="MCW1921675.1"/>
    </source>
</evidence>
<name>A0ABT3GDH3_9BACT</name>
<protein>
    <submittedName>
        <fullName evidence="1">HEAT repeat domain-containing protein</fullName>
    </submittedName>
</protein>
<sequence length="256" mass="27908">MKPWTLLMAVVIGLAPSQGQDSQPFHCRMPPQWRFSDAEAGPPAKIEEALGKILADPESTERESAAFLLWRNRSFIHAKAVIELAETTRGALAAEVTAGLKPETIRREVESADPRWGFWLAYLRPQAELVDILMEKTRGSFQTGAVLALGRSRDPRALGPLLALLRDSKTPLRGFTACALRDFGSVDAEADLIAALSESDDLWLQVNACDALAKIGTERALPALRRLTAASQPVGALNTKTSASRAIREIQTRGQK</sequence>